<evidence type="ECO:0000259" key="4">
    <source>
        <dbReference type="PROSITE" id="PS50075"/>
    </source>
</evidence>
<dbReference type="SMART" id="SM00823">
    <property type="entry name" value="PKS_PP"/>
    <property type="match status" value="1"/>
</dbReference>
<evidence type="ECO:0000313" key="6">
    <source>
        <dbReference type="Proteomes" id="UP000190675"/>
    </source>
</evidence>
<name>A0A1M5PBS0_9BRAD</name>
<organism evidence="5 6">
    <name type="scientific">Bradyrhizobium erythrophlei</name>
    <dbReference type="NCBI Taxonomy" id="1437360"/>
    <lineage>
        <taxon>Bacteria</taxon>
        <taxon>Pseudomonadati</taxon>
        <taxon>Pseudomonadota</taxon>
        <taxon>Alphaproteobacteria</taxon>
        <taxon>Hyphomicrobiales</taxon>
        <taxon>Nitrobacteraceae</taxon>
        <taxon>Bradyrhizobium</taxon>
    </lineage>
</organism>
<dbReference type="Gene3D" id="3.30.559.10">
    <property type="entry name" value="Chloramphenicol acetyltransferase-like domain"/>
    <property type="match status" value="2"/>
</dbReference>
<dbReference type="InterPro" id="IPR001242">
    <property type="entry name" value="Condensation_dom"/>
</dbReference>
<dbReference type="Gene3D" id="3.30.559.30">
    <property type="entry name" value="Nonribosomal peptide synthetase, condensation domain"/>
    <property type="match status" value="2"/>
</dbReference>
<dbReference type="GO" id="GO:0072330">
    <property type="term" value="P:monocarboxylic acid biosynthetic process"/>
    <property type="evidence" value="ECO:0007669"/>
    <property type="project" value="UniProtKB-ARBA"/>
</dbReference>
<reference evidence="5 6" key="1">
    <citation type="submission" date="2016-11" db="EMBL/GenBank/DDBJ databases">
        <authorList>
            <person name="Jaros S."/>
            <person name="Januszkiewicz K."/>
            <person name="Wedrychowicz H."/>
        </authorList>
    </citation>
    <scope>NUCLEOTIDE SEQUENCE [LARGE SCALE GENOMIC DNA]</scope>
    <source>
        <strain evidence="5 6">GAS242</strain>
    </source>
</reference>
<dbReference type="GO" id="GO:0005737">
    <property type="term" value="C:cytoplasm"/>
    <property type="evidence" value="ECO:0007669"/>
    <property type="project" value="TreeGrafter"/>
</dbReference>
<dbReference type="PROSITE" id="PS50075">
    <property type="entry name" value="CARRIER"/>
    <property type="match status" value="1"/>
</dbReference>
<evidence type="ECO:0000256" key="2">
    <source>
        <dbReference type="ARBA" id="ARBA00022450"/>
    </source>
</evidence>
<dbReference type="GO" id="GO:0031177">
    <property type="term" value="F:phosphopantetheine binding"/>
    <property type="evidence" value="ECO:0007669"/>
    <property type="project" value="InterPro"/>
</dbReference>
<dbReference type="GO" id="GO:0043041">
    <property type="term" value="P:amino acid activation for nonribosomal peptide biosynthetic process"/>
    <property type="evidence" value="ECO:0007669"/>
    <property type="project" value="TreeGrafter"/>
</dbReference>
<proteinExistence type="predicted"/>
<evidence type="ECO:0000256" key="3">
    <source>
        <dbReference type="ARBA" id="ARBA00022553"/>
    </source>
</evidence>
<evidence type="ECO:0000313" key="5">
    <source>
        <dbReference type="EMBL" id="SHG99135.1"/>
    </source>
</evidence>
<dbReference type="InterPro" id="IPR009081">
    <property type="entry name" value="PP-bd_ACP"/>
</dbReference>
<dbReference type="Gene3D" id="1.10.1200.10">
    <property type="entry name" value="ACP-like"/>
    <property type="match status" value="1"/>
</dbReference>
<dbReference type="PANTHER" id="PTHR45527">
    <property type="entry name" value="NONRIBOSOMAL PEPTIDE SYNTHETASE"/>
    <property type="match status" value="1"/>
</dbReference>
<dbReference type="Proteomes" id="UP000190675">
    <property type="component" value="Chromosome I"/>
</dbReference>
<dbReference type="CDD" id="cd19531">
    <property type="entry name" value="LCL_NRPS-like"/>
    <property type="match status" value="2"/>
</dbReference>
<feature type="domain" description="Carrier" evidence="4">
    <location>
        <begin position="958"/>
        <end position="1033"/>
    </location>
</feature>
<dbReference type="GO" id="GO:0003824">
    <property type="term" value="F:catalytic activity"/>
    <property type="evidence" value="ECO:0007669"/>
    <property type="project" value="InterPro"/>
</dbReference>
<accession>A0A1M5PBS0</accession>
<protein>
    <submittedName>
        <fullName evidence="5">HxxPF-repeated domain-containing protein</fullName>
    </submittedName>
</protein>
<evidence type="ECO:0000256" key="1">
    <source>
        <dbReference type="ARBA" id="ARBA00001957"/>
    </source>
</evidence>
<dbReference type="RefSeq" id="WP_079568346.1">
    <property type="nucleotide sequence ID" value="NZ_LT670818.1"/>
</dbReference>
<dbReference type="SUPFAM" id="SSF53474">
    <property type="entry name" value="alpha/beta-Hydrolases"/>
    <property type="match status" value="1"/>
</dbReference>
<dbReference type="EMBL" id="LT670818">
    <property type="protein sequence ID" value="SHG99135.1"/>
    <property type="molecule type" value="Genomic_DNA"/>
</dbReference>
<dbReference type="InterPro" id="IPR029058">
    <property type="entry name" value="AB_hydrolase_fold"/>
</dbReference>
<dbReference type="PANTHER" id="PTHR45527:SF1">
    <property type="entry name" value="FATTY ACID SYNTHASE"/>
    <property type="match status" value="1"/>
</dbReference>
<dbReference type="InterPro" id="IPR020806">
    <property type="entry name" value="PKS_PP-bd"/>
</dbReference>
<sequence length="1333" mass="150082">MATIIKLPHVGREVDHRESGGNQFNLAFPLSPAQERVWRADRQDPGDPAYNCAFRWSLEGPLDVPVLERAFDEIVCRHEILRATFTQIGVDPVQLIAPSIDLKVVVSDLRRIPEAERESETDRICREEATRGFDIGTGPLIRVRLVQTGERRHFLLLTLHLLIADGWSIRVIMGELQKLYSAFSEGRDSPLPDLTIQYPDYVVWQREGQGERAHRDQLAYWKSKLTDYRRLDLPGDLPPSSGFTRDSDIVSQELPRELTDALNGLSNRQGGTMFVTVLAACNVLLRRYTGETDIAVGSELAGRSRTELEGLVGLFINHMVFRTNVSGDPTFLELVDRIRDTTWDIFANQDVAFEDVIKARRADGEPCPEPFIHVNFNCYRAYGGNSNFFLEPSKIQVVPVPSISQGALYRLNFFMIERESGWRLSVDYNKDYYSAEFALRLLKDFGEILEGVAANPERRISEFQLSEASSGKSLSAVVAPATPAVAATTAASDVAQEEFYTLPASVVQERFWLLAKLDPTSPKFHMRATVHLTGSLSEDALEKSFQSLVDRHEILRTTFAEEDGGLVQVIASQTRFSLSIVTLLETADAAREEKLQELLLEEARHPFDLVRGALFRACLFRLQPDDHVLIITTHHIIADGWSQRIVQNELWSMYEALASNRSPPLSPLPIQYADFVAWQKDWLNSEEATQHLNYWLKQLEGPLKILNFPTDHPPALKISSNGGIESLAVPGDLLLALKKLGRSEGVTMFTLTLACFAILIYRYSNQVNMVIGSPVANRKPETEPLVGPFAGPVPFRFDLSDNPTLHDVISRVSQISLEALDHSDLPFEALLRQLRVQSVNGRTAFFQFYFLYQTAFLQPHKLPALTITPMPTFSVGTPFELQLAMIERQDEVRVNLEYNADLFEPASIRALLRYYEMLLREMVSNPNRPIADLAAPVVGESFRRSSNATAEVTRVYEAPRNDDEFKLTEIWQAILKVPQIGVHDNFFELGGHSLLAAQLVSQVKAQFGITIDLSILMVAPTVERLARKLRQSLQKDQAHIVVIREAGAKPPLFCVHGGGGHLLDYRDLIASLPEDQPVYGLRASDVNEVYPETVEELADQYLLEIQRVQEQGPYQICGLSFGGLVAYEIARKLIEKGQPVEFVALFDTGNWAYYRNLPPQRMAQFRRTYIIDRLQKYGRNLIQGRFDEFAADAHQFVTSRLNAVLWKVTRQACRMMNLPVPKIVRSNIVVFTAVGQNYVPKTYPGRLLLFRAEGRTAEYGDDLTLGWTDIARDGVVVHQVPGSHLSIMRKPHVDRLVEQLIPYLADARNGTADLISRAAPAMGAQIKTHNCSK</sequence>
<dbReference type="InterPro" id="IPR036736">
    <property type="entry name" value="ACP-like_sf"/>
</dbReference>
<dbReference type="FunFam" id="1.10.1200.10:FF:000016">
    <property type="entry name" value="Non-ribosomal peptide synthase"/>
    <property type="match status" value="1"/>
</dbReference>
<keyword evidence="2" id="KW-0596">Phosphopantetheine</keyword>
<dbReference type="InterPro" id="IPR023213">
    <property type="entry name" value="CAT-like_dom_sf"/>
</dbReference>
<dbReference type="InterPro" id="IPR001031">
    <property type="entry name" value="Thioesterase"/>
</dbReference>
<dbReference type="GO" id="GO:0044550">
    <property type="term" value="P:secondary metabolite biosynthetic process"/>
    <property type="evidence" value="ECO:0007669"/>
    <property type="project" value="TreeGrafter"/>
</dbReference>
<keyword evidence="3" id="KW-0597">Phosphoprotein</keyword>
<dbReference type="PROSITE" id="PS00012">
    <property type="entry name" value="PHOSPHOPANTETHEINE"/>
    <property type="match status" value="1"/>
</dbReference>
<gene>
    <name evidence="5" type="ORF">SAMN05444169_5148</name>
</gene>
<dbReference type="OrthoDB" id="9778690at2"/>
<dbReference type="SUPFAM" id="SSF47336">
    <property type="entry name" value="ACP-like"/>
    <property type="match status" value="1"/>
</dbReference>
<comment type="cofactor">
    <cofactor evidence="1">
        <name>pantetheine 4'-phosphate</name>
        <dbReference type="ChEBI" id="CHEBI:47942"/>
    </cofactor>
</comment>
<dbReference type="InterPro" id="IPR006162">
    <property type="entry name" value="Ppantetheine_attach_site"/>
</dbReference>
<dbReference type="FunFam" id="3.30.559.10:FF:000012">
    <property type="entry name" value="Non-ribosomal peptide synthetase"/>
    <property type="match status" value="1"/>
</dbReference>
<dbReference type="Pfam" id="PF00550">
    <property type="entry name" value="PP-binding"/>
    <property type="match status" value="1"/>
</dbReference>
<dbReference type="SUPFAM" id="SSF52777">
    <property type="entry name" value="CoA-dependent acyltransferases"/>
    <property type="match status" value="4"/>
</dbReference>
<dbReference type="Pfam" id="PF00975">
    <property type="entry name" value="Thioesterase"/>
    <property type="match status" value="1"/>
</dbReference>
<dbReference type="Gene3D" id="3.40.50.1820">
    <property type="entry name" value="alpha/beta hydrolase"/>
    <property type="match status" value="1"/>
</dbReference>
<dbReference type="Pfam" id="PF00668">
    <property type="entry name" value="Condensation"/>
    <property type="match status" value="2"/>
</dbReference>